<organism evidence="10">
    <name type="scientific">Gaeumannomyces tritici (strain R3-111a-1)</name>
    <name type="common">Wheat and barley take-all root rot fungus</name>
    <name type="synonym">Gaeumannomyces graminis var. tritici</name>
    <dbReference type="NCBI Taxonomy" id="644352"/>
    <lineage>
        <taxon>Eukaryota</taxon>
        <taxon>Fungi</taxon>
        <taxon>Dikarya</taxon>
        <taxon>Ascomycota</taxon>
        <taxon>Pezizomycotina</taxon>
        <taxon>Sordariomycetes</taxon>
        <taxon>Sordariomycetidae</taxon>
        <taxon>Magnaporthales</taxon>
        <taxon>Magnaporthaceae</taxon>
        <taxon>Gaeumannomyces</taxon>
    </lineage>
</organism>
<keyword evidence="7" id="KW-0732">Signal</keyword>
<accession>J3PCT8</accession>
<dbReference type="PROSITE" id="PS50215">
    <property type="entry name" value="ADAM_MEPRO"/>
    <property type="match status" value="1"/>
</dbReference>
<reference evidence="11" key="5">
    <citation type="submission" date="2018-04" db="UniProtKB">
        <authorList>
            <consortium name="EnsemblFungi"/>
        </authorList>
    </citation>
    <scope>IDENTIFICATION</scope>
    <source>
        <strain evidence="11">R3-111a-1</strain>
    </source>
</reference>
<keyword evidence="1" id="KW-1015">Disulfide bond</keyword>
<keyword evidence="4" id="KW-0479">Metal-binding</keyword>
<keyword evidence="6" id="KW-1133">Transmembrane helix</keyword>
<dbReference type="InterPro" id="IPR002870">
    <property type="entry name" value="Peptidase_M12B_N"/>
</dbReference>
<evidence type="ECO:0000313" key="12">
    <source>
        <dbReference type="Proteomes" id="UP000006039"/>
    </source>
</evidence>
<dbReference type="InterPro" id="IPR034028">
    <property type="entry name" value="ZnMc_ADAM_fungal"/>
</dbReference>
<dbReference type="SMART" id="SM00050">
    <property type="entry name" value="DISIN"/>
    <property type="match status" value="1"/>
</dbReference>
<dbReference type="EMBL" id="GL385400">
    <property type="protein sequence ID" value="EJT72058.1"/>
    <property type="molecule type" value="Genomic_DNA"/>
</dbReference>
<dbReference type="GO" id="GO:0006508">
    <property type="term" value="P:proteolysis"/>
    <property type="evidence" value="ECO:0007669"/>
    <property type="project" value="UniProtKB-KW"/>
</dbReference>
<dbReference type="FunFam" id="4.10.70.10:FF:000003">
    <property type="entry name" value="Disintegrin and metalloproteinase domain-containing protein 17"/>
    <property type="match status" value="1"/>
</dbReference>
<keyword evidence="6" id="KW-0472">Membrane</keyword>
<dbReference type="InterPro" id="IPR024079">
    <property type="entry name" value="MetalloPept_cat_dom_sf"/>
</dbReference>
<dbReference type="Gene3D" id="4.10.70.10">
    <property type="entry name" value="Disintegrin domain"/>
    <property type="match status" value="1"/>
</dbReference>
<feature type="compositionally biased region" description="Basic and acidic residues" evidence="5">
    <location>
        <begin position="203"/>
        <end position="216"/>
    </location>
</feature>
<dbReference type="Pfam" id="PF13688">
    <property type="entry name" value="Reprolysin_5"/>
    <property type="match status" value="1"/>
</dbReference>
<dbReference type="Pfam" id="PF01562">
    <property type="entry name" value="Pep_M12B_propep"/>
    <property type="match status" value="1"/>
</dbReference>
<evidence type="ECO:0000256" key="6">
    <source>
        <dbReference type="SAM" id="Phobius"/>
    </source>
</evidence>
<evidence type="ECO:0000313" key="10">
    <source>
        <dbReference type="EMBL" id="EJT72058.1"/>
    </source>
</evidence>
<evidence type="ECO:0000256" key="5">
    <source>
        <dbReference type="SAM" id="MobiDB-lite"/>
    </source>
</evidence>
<dbReference type="Proteomes" id="UP000006039">
    <property type="component" value="Unassembled WGS sequence"/>
</dbReference>
<dbReference type="eggNOG" id="KOG3607">
    <property type="taxonomic scope" value="Eukaryota"/>
</dbReference>
<dbReference type="SUPFAM" id="SSF57552">
    <property type="entry name" value="Blood coagulation inhibitor (disintegrin)"/>
    <property type="match status" value="1"/>
</dbReference>
<keyword evidence="10" id="KW-0482">Metalloprotease</keyword>
<feature type="transmembrane region" description="Helical" evidence="6">
    <location>
        <begin position="735"/>
        <end position="760"/>
    </location>
</feature>
<evidence type="ECO:0000256" key="2">
    <source>
        <dbReference type="ARBA" id="ARBA00056552"/>
    </source>
</evidence>
<feature type="region of interest" description="Disordered" evidence="5">
    <location>
        <begin position="190"/>
        <end position="219"/>
    </location>
</feature>
<dbReference type="Gene3D" id="3.40.390.10">
    <property type="entry name" value="Collagenase (Catalytic Domain)"/>
    <property type="match status" value="1"/>
</dbReference>
<dbReference type="InterPro" id="IPR001590">
    <property type="entry name" value="Peptidase_M12B"/>
</dbReference>
<comment type="function">
    <text evidence="2">Probable zinc protease.</text>
</comment>
<feature type="compositionally biased region" description="Pro residues" evidence="5">
    <location>
        <begin position="812"/>
        <end position="824"/>
    </location>
</feature>
<sequence>MFLSRALAATLAVSQFISAHSTDRLPLGHVTRIDDAAIDGESAAGRVHAFSSFDLSFVLHDSGRKVKLALAPNHDILSRDAVVQYVGHDGVVRSVEPIDRMDHKIYQGSAFVQRHGRHDWINVGWARINMRRDGVRPIFDGSFRIDGDNHHIQTDEAYRQTHIRGDPKIDWSPEDYMVVWRDSDIGRGSYSYDDDDDDDDGSDDKAYDPSHGELKRRELRARSPLCSSDGLDFNADATHPIYQGLDTRSEAERVADLESDVSLDPSSPRQLLARQDQTMTGNGAGVNLAGSVGSTAGCPMARKVALVGIATDCTYSATFNSSQSIRQHIISMVNTASQLYESTFNISLGIQNLTISDANCPSKATDQAPWNVACGNGVTIADRLNLFSAWRGLSKDRNAFWTLLSTCNTDAAVGLAWLGQLCVEGSQKSSASNSNETIAGANVVIKTAQEWQVFAHEVGHTFGAVHDCQSNTCSDGTSTKQQCCPLSGDSCDAKGQFIMNPSTGSGITRFSPCTVGNICSAMGRSSVKSSCLTSNKDVTTITGSQCGNGIVEQGEDCDCGGPDGCKDNPCCDAKTCKFTTGSSCDFANEECCTRQCKFSSAGTVCRASMGSCDPAETCSGNSGICPTNIFAPNGQSCGDSGANLACASGQCTSRNQQCKTLMGSLTAGNDTYACNNAGCQLSCASPEFGPSTCFTMMQNFLDGTPCQGGGKCSNGRCDGSSFASEVGTWIFENRWLVIGLSSGVGALILIALIACCISACRQRKSKRERAARAIAARATKPPAGWVGPPPPRRSRKPPSGGSAVHVSVSEVPAPPPVASRPPPSYGRSNDPRQQWQQPGSYSARYA</sequence>
<dbReference type="InterPro" id="IPR036436">
    <property type="entry name" value="Disintegrin_dom_sf"/>
</dbReference>
<reference evidence="10" key="3">
    <citation type="submission" date="2010-09" db="EMBL/GenBank/DDBJ databases">
        <title>Annotation of Gaeumannomyces graminis var. tritici R3-111a-1.</title>
        <authorList>
            <consortium name="The Broad Institute Genome Sequencing Platform"/>
            <person name="Ma L.-J."/>
            <person name="Dead R."/>
            <person name="Young S.K."/>
            <person name="Zeng Q."/>
            <person name="Gargeya S."/>
            <person name="Fitzgerald M."/>
            <person name="Haas B."/>
            <person name="Abouelleil A."/>
            <person name="Alvarado L."/>
            <person name="Arachchi H.M."/>
            <person name="Berlin A."/>
            <person name="Brown A."/>
            <person name="Chapman S.B."/>
            <person name="Chen Z."/>
            <person name="Dunbar C."/>
            <person name="Freedman E."/>
            <person name="Gearin G."/>
            <person name="Gellesch M."/>
            <person name="Goldberg J."/>
            <person name="Griggs A."/>
            <person name="Gujja S."/>
            <person name="Heiman D."/>
            <person name="Howarth C."/>
            <person name="Larson L."/>
            <person name="Lui A."/>
            <person name="MacDonald P.J.P."/>
            <person name="Mehta T."/>
            <person name="Montmayeur A."/>
            <person name="Murphy C."/>
            <person name="Neiman D."/>
            <person name="Pearson M."/>
            <person name="Priest M."/>
            <person name="Roberts A."/>
            <person name="Saif S."/>
            <person name="Shea T."/>
            <person name="Shenoy N."/>
            <person name="Sisk P."/>
            <person name="Stolte C."/>
            <person name="Sykes S."/>
            <person name="Yandava C."/>
            <person name="Wortman J."/>
            <person name="Nusbaum C."/>
            <person name="Birren B."/>
        </authorList>
    </citation>
    <scope>NUCLEOTIDE SEQUENCE</scope>
    <source>
        <strain evidence="10">R3-111a-1</strain>
    </source>
</reference>
<feature type="chain" id="PRO_5015095224" description="Disintegrin and metalloproteinase domain-containing protein B" evidence="7">
    <location>
        <begin position="20"/>
        <end position="846"/>
    </location>
</feature>
<reference evidence="10" key="2">
    <citation type="submission" date="2010-07" db="EMBL/GenBank/DDBJ databases">
        <authorList>
            <consortium name="The Broad Institute Genome Sequencing Platform"/>
            <consortium name="Broad Institute Genome Sequencing Center for Infectious Disease"/>
            <person name="Ma L.-J."/>
            <person name="Dead R."/>
            <person name="Young S."/>
            <person name="Zeng Q."/>
            <person name="Koehrsen M."/>
            <person name="Alvarado L."/>
            <person name="Berlin A."/>
            <person name="Chapman S.B."/>
            <person name="Chen Z."/>
            <person name="Freedman E."/>
            <person name="Gellesch M."/>
            <person name="Goldberg J."/>
            <person name="Griggs A."/>
            <person name="Gujja S."/>
            <person name="Heilman E.R."/>
            <person name="Heiman D."/>
            <person name="Hepburn T."/>
            <person name="Howarth C."/>
            <person name="Jen D."/>
            <person name="Larson L."/>
            <person name="Mehta T."/>
            <person name="Neiman D."/>
            <person name="Pearson M."/>
            <person name="Roberts A."/>
            <person name="Saif S."/>
            <person name="Shea T."/>
            <person name="Shenoy N."/>
            <person name="Sisk P."/>
            <person name="Stolte C."/>
            <person name="Sykes S."/>
            <person name="Walk T."/>
            <person name="White J."/>
            <person name="Yandava C."/>
            <person name="Haas B."/>
            <person name="Nusbaum C."/>
            <person name="Birren B."/>
        </authorList>
    </citation>
    <scope>NUCLEOTIDE SEQUENCE</scope>
    <source>
        <strain evidence="10">R3-111a-1</strain>
    </source>
</reference>
<feature type="binding site" evidence="4">
    <location>
        <position position="456"/>
    </location>
    <ligand>
        <name>Zn(2+)</name>
        <dbReference type="ChEBI" id="CHEBI:29105"/>
        <note>catalytic</note>
    </ligand>
</feature>
<feature type="compositionally biased region" description="Low complexity" evidence="5">
    <location>
        <begin position="797"/>
        <end position="811"/>
    </location>
</feature>
<dbReference type="PANTHER" id="PTHR11905">
    <property type="entry name" value="ADAM A DISINTEGRIN AND METALLOPROTEASE DOMAIN"/>
    <property type="match status" value="1"/>
</dbReference>
<name>J3PCT8_GAET3</name>
<dbReference type="InterPro" id="IPR001762">
    <property type="entry name" value="Disintegrin_dom"/>
</dbReference>
<comment type="caution">
    <text evidence="4">Lacks conserved residue(s) required for the propagation of feature annotation.</text>
</comment>
<feature type="binding site" evidence="4">
    <location>
        <position position="460"/>
    </location>
    <ligand>
        <name>Zn(2+)</name>
        <dbReference type="ChEBI" id="CHEBI:29105"/>
        <note>catalytic</note>
    </ligand>
</feature>
<dbReference type="CDD" id="cd04271">
    <property type="entry name" value="ZnMc_ADAM_fungal"/>
    <property type="match status" value="1"/>
</dbReference>
<feature type="domain" description="Peptidase M12B" evidence="9">
    <location>
        <begin position="302"/>
        <end position="518"/>
    </location>
</feature>
<dbReference type="GeneID" id="20351764"/>
<dbReference type="VEuPathDB" id="FungiDB:GGTG_11306"/>
<evidence type="ECO:0000256" key="1">
    <source>
        <dbReference type="ARBA" id="ARBA00023157"/>
    </source>
</evidence>
<dbReference type="GO" id="GO:0004222">
    <property type="term" value="F:metalloendopeptidase activity"/>
    <property type="evidence" value="ECO:0007669"/>
    <property type="project" value="InterPro"/>
</dbReference>
<evidence type="ECO:0000259" key="9">
    <source>
        <dbReference type="PROSITE" id="PS50215"/>
    </source>
</evidence>
<evidence type="ECO:0000256" key="3">
    <source>
        <dbReference type="ARBA" id="ARBA00074021"/>
    </source>
</evidence>
<feature type="compositionally biased region" description="Low complexity" evidence="5">
    <location>
        <begin position="772"/>
        <end position="786"/>
    </location>
</feature>
<dbReference type="PANTHER" id="PTHR11905:SF159">
    <property type="entry name" value="ADAM METALLOPROTEASE"/>
    <property type="match status" value="1"/>
</dbReference>
<dbReference type="Gene3D" id="3.40.1620.60">
    <property type="match status" value="1"/>
</dbReference>
<dbReference type="RefSeq" id="XP_009227455.1">
    <property type="nucleotide sequence ID" value="XM_009229191.1"/>
</dbReference>
<proteinExistence type="predicted"/>
<keyword evidence="4" id="KW-0862">Zinc</keyword>
<dbReference type="GO" id="GO:0046872">
    <property type="term" value="F:metal ion binding"/>
    <property type="evidence" value="ECO:0007669"/>
    <property type="project" value="UniProtKB-KW"/>
</dbReference>
<dbReference type="PROSITE" id="PS50214">
    <property type="entry name" value="DISINTEGRIN_2"/>
    <property type="match status" value="1"/>
</dbReference>
<evidence type="ECO:0000259" key="8">
    <source>
        <dbReference type="PROSITE" id="PS50214"/>
    </source>
</evidence>
<evidence type="ECO:0000313" key="11">
    <source>
        <dbReference type="EnsemblFungi" id="EJT72058"/>
    </source>
</evidence>
<dbReference type="Pfam" id="PF00200">
    <property type="entry name" value="Disintegrin"/>
    <property type="match status" value="1"/>
</dbReference>
<keyword evidence="12" id="KW-1185">Reference proteome</keyword>
<dbReference type="OrthoDB" id="5951731at2759"/>
<evidence type="ECO:0000256" key="4">
    <source>
        <dbReference type="PROSITE-ProRule" id="PRU00276"/>
    </source>
</evidence>
<dbReference type="HOGENOM" id="CLU_012383_1_0_1"/>
<dbReference type="STRING" id="644352.J3PCT8"/>
<gene>
    <name evidence="11" type="primary">20351764</name>
    <name evidence="10" type="ORF">GGTG_11306</name>
</gene>
<feature type="compositionally biased region" description="Polar residues" evidence="5">
    <location>
        <begin position="831"/>
        <end position="840"/>
    </location>
</feature>
<feature type="active site" evidence="4">
    <location>
        <position position="457"/>
    </location>
</feature>
<feature type="domain" description="Disintegrin" evidence="8">
    <location>
        <begin position="543"/>
        <end position="633"/>
    </location>
</feature>
<feature type="binding site" evidence="4">
    <location>
        <position position="466"/>
    </location>
    <ligand>
        <name>Zn(2+)</name>
        <dbReference type="ChEBI" id="CHEBI:29105"/>
        <note>catalytic</note>
    </ligand>
</feature>
<feature type="region of interest" description="Disordered" evidence="5">
    <location>
        <begin position="771"/>
        <end position="846"/>
    </location>
</feature>
<feature type="signal peptide" evidence="7">
    <location>
        <begin position="1"/>
        <end position="19"/>
    </location>
</feature>
<keyword evidence="6" id="KW-0812">Transmembrane</keyword>
<dbReference type="EnsemblFungi" id="EJT72058">
    <property type="protein sequence ID" value="EJT72058"/>
    <property type="gene ID" value="GGTG_11306"/>
</dbReference>
<keyword evidence="10" id="KW-0378">Hydrolase</keyword>
<dbReference type="SUPFAM" id="SSF55486">
    <property type="entry name" value="Metalloproteases ('zincins'), catalytic domain"/>
    <property type="match status" value="1"/>
</dbReference>
<keyword evidence="10" id="KW-0645">Protease</keyword>
<evidence type="ECO:0000256" key="7">
    <source>
        <dbReference type="SAM" id="SignalP"/>
    </source>
</evidence>
<reference evidence="11" key="4">
    <citation type="journal article" date="2015" name="G3 (Bethesda)">
        <title>Genome sequences of three phytopathogenic species of the Magnaporthaceae family of fungi.</title>
        <authorList>
            <person name="Okagaki L.H."/>
            <person name="Nunes C.C."/>
            <person name="Sailsbery J."/>
            <person name="Clay B."/>
            <person name="Brown D."/>
            <person name="John T."/>
            <person name="Oh Y."/>
            <person name="Young N."/>
            <person name="Fitzgerald M."/>
            <person name="Haas B.J."/>
            <person name="Zeng Q."/>
            <person name="Young S."/>
            <person name="Adiconis X."/>
            <person name="Fan L."/>
            <person name="Levin J.Z."/>
            <person name="Mitchell T.K."/>
            <person name="Okubara P.A."/>
            <person name="Farman M.L."/>
            <person name="Kohn L.M."/>
            <person name="Birren B."/>
            <person name="Ma L.-J."/>
            <person name="Dean R.A."/>
        </authorList>
    </citation>
    <scope>NUCLEOTIDE SEQUENCE</scope>
    <source>
        <strain evidence="11">R3-111a-1</strain>
    </source>
</reference>
<dbReference type="AlphaFoldDB" id="J3PCT8"/>
<protein>
    <recommendedName>
        <fullName evidence="3">Disintegrin and metalloproteinase domain-containing protein B</fullName>
    </recommendedName>
</protein>
<feature type="compositionally biased region" description="Acidic residues" evidence="5">
    <location>
        <begin position="192"/>
        <end position="202"/>
    </location>
</feature>
<reference evidence="12" key="1">
    <citation type="submission" date="2010-07" db="EMBL/GenBank/DDBJ databases">
        <title>The genome sequence of Gaeumannomyces graminis var. tritici strain R3-111a-1.</title>
        <authorList>
            <consortium name="The Broad Institute Genome Sequencing Platform"/>
            <person name="Ma L.-J."/>
            <person name="Dead R."/>
            <person name="Young S."/>
            <person name="Zeng Q."/>
            <person name="Koehrsen M."/>
            <person name="Alvarado L."/>
            <person name="Berlin A."/>
            <person name="Chapman S.B."/>
            <person name="Chen Z."/>
            <person name="Freedman E."/>
            <person name="Gellesch M."/>
            <person name="Goldberg J."/>
            <person name="Griggs A."/>
            <person name="Gujja S."/>
            <person name="Heilman E.R."/>
            <person name="Heiman D."/>
            <person name="Hepburn T."/>
            <person name="Howarth C."/>
            <person name="Jen D."/>
            <person name="Larson L."/>
            <person name="Mehta T."/>
            <person name="Neiman D."/>
            <person name="Pearson M."/>
            <person name="Roberts A."/>
            <person name="Saif S."/>
            <person name="Shea T."/>
            <person name="Shenoy N."/>
            <person name="Sisk P."/>
            <person name="Stolte C."/>
            <person name="Sykes S."/>
            <person name="Walk T."/>
            <person name="White J."/>
            <person name="Yandava C."/>
            <person name="Haas B."/>
            <person name="Nusbaum C."/>
            <person name="Birren B."/>
        </authorList>
    </citation>
    <scope>NUCLEOTIDE SEQUENCE [LARGE SCALE GENOMIC DNA]</scope>
    <source>
        <strain evidence="12">R3-111a-1</strain>
    </source>
</reference>